<feature type="domain" description="ABC-type transport auxiliary lipoprotein component" evidence="1">
    <location>
        <begin position="43"/>
        <end position="201"/>
    </location>
</feature>
<dbReference type="EMBL" id="FOQU01000002">
    <property type="protein sequence ID" value="SFI19840.1"/>
    <property type="molecule type" value="Genomic_DNA"/>
</dbReference>
<evidence type="ECO:0000259" key="1">
    <source>
        <dbReference type="Pfam" id="PF03886"/>
    </source>
</evidence>
<sequence>MTQTWLPGLFSSSSRSLRTVGGIVACAGLVALAGCSSPPSRFYTLGSDATTAPARSAMHAPFLIEVPPVDVPAQVAKTSFVVQTGANQVDVLEQTRWASLPGDEIRRALSVDLTQRLGTIDVAGTAYPDGVPVYRVSVNVQRFESWPGSHALIDAVWSVRAVRTQAVMTCRSVVSEPVTGGYDALVDGHRRAVRDMSAQIATAVGALAAAPQPRAASASTSASAKKGAAAPANVQPVTVPCPLPASTGASADTAHGVSG</sequence>
<dbReference type="SUPFAM" id="SSF159594">
    <property type="entry name" value="XCC0632-like"/>
    <property type="match status" value="1"/>
</dbReference>
<organism evidence="2 3">
    <name type="scientific">Paraburkholderia megapolitana</name>
    <dbReference type="NCBI Taxonomy" id="420953"/>
    <lineage>
        <taxon>Bacteria</taxon>
        <taxon>Pseudomonadati</taxon>
        <taxon>Pseudomonadota</taxon>
        <taxon>Betaproteobacteria</taxon>
        <taxon>Burkholderiales</taxon>
        <taxon>Burkholderiaceae</taxon>
        <taxon>Paraburkholderia</taxon>
    </lineage>
</organism>
<dbReference type="InterPro" id="IPR005586">
    <property type="entry name" value="ABC_trans_aux"/>
</dbReference>
<dbReference type="Pfam" id="PF03886">
    <property type="entry name" value="ABC_trans_aux"/>
    <property type="match status" value="1"/>
</dbReference>
<accession>A0A1I3G8N9</accession>
<dbReference type="STRING" id="420953.SAMN05192543_102384"/>
<reference evidence="2 3" key="1">
    <citation type="submission" date="2016-10" db="EMBL/GenBank/DDBJ databases">
        <authorList>
            <person name="de Groot N.N."/>
        </authorList>
    </citation>
    <scope>NUCLEOTIDE SEQUENCE [LARGE SCALE GENOMIC DNA]</scope>
    <source>
        <strain evidence="2 3">LMG 23650</strain>
    </source>
</reference>
<dbReference type="AlphaFoldDB" id="A0A1I3G8N9"/>
<evidence type="ECO:0000313" key="2">
    <source>
        <dbReference type="EMBL" id="SFI19840.1"/>
    </source>
</evidence>
<dbReference type="OrthoDB" id="1494661at2"/>
<proteinExistence type="predicted"/>
<keyword evidence="3" id="KW-1185">Reference proteome</keyword>
<evidence type="ECO:0000313" key="3">
    <source>
        <dbReference type="Proteomes" id="UP000199548"/>
    </source>
</evidence>
<dbReference type="RefSeq" id="WP_091009967.1">
    <property type="nucleotide sequence ID" value="NZ_CP041745.1"/>
</dbReference>
<name>A0A1I3G8N9_9BURK</name>
<dbReference type="Gene3D" id="3.40.50.10610">
    <property type="entry name" value="ABC-type transport auxiliary lipoprotein component"/>
    <property type="match status" value="1"/>
</dbReference>
<protein>
    <recommendedName>
        <fullName evidence="1">ABC-type transport auxiliary lipoprotein component domain-containing protein</fullName>
    </recommendedName>
</protein>
<gene>
    <name evidence="2" type="ORF">SAMN05192543_102384</name>
</gene>
<dbReference type="Proteomes" id="UP000199548">
    <property type="component" value="Unassembled WGS sequence"/>
</dbReference>